<keyword evidence="4" id="KW-1185">Reference proteome</keyword>
<organism evidence="3 4">
    <name type="scientific">Anopheles melas</name>
    <dbReference type="NCBI Taxonomy" id="34690"/>
    <lineage>
        <taxon>Eukaryota</taxon>
        <taxon>Metazoa</taxon>
        <taxon>Ecdysozoa</taxon>
        <taxon>Arthropoda</taxon>
        <taxon>Hexapoda</taxon>
        <taxon>Insecta</taxon>
        <taxon>Pterygota</taxon>
        <taxon>Neoptera</taxon>
        <taxon>Endopterygota</taxon>
        <taxon>Diptera</taxon>
        <taxon>Nematocera</taxon>
        <taxon>Culicoidea</taxon>
        <taxon>Culicidae</taxon>
        <taxon>Anophelinae</taxon>
        <taxon>Anopheles</taxon>
    </lineage>
</organism>
<protein>
    <submittedName>
        <fullName evidence="3">Uncharacterized protein</fullName>
    </submittedName>
</protein>
<reference evidence="3" key="2">
    <citation type="submission" date="2020-05" db="UniProtKB">
        <authorList>
            <consortium name="EnsemblMetazoa"/>
        </authorList>
    </citation>
    <scope>IDENTIFICATION</scope>
    <source>
        <strain evidence="3">CM1001059</strain>
    </source>
</reference>
<dbReference type="AlphaFoldDB" id="A0A182TGJ4"/>
<feature type="coiled-coil region" evidence="1">
    <location>
        <begin position="91"/>
        <end position="118"/>
    </location>
</feature>
<evidence type="ECO:0000313" key="3">
    <source>
        <dbReference type="EnsemblMetazoa" id="AMEC001924-PA"/>
    </source>
</evidence>
<sequence length="205" mass="23095">MEGEYTPESCGDQQAHRADSDLLAGSTPRRGGVHKSETPTILSPAAGPSKSRREDPLQDDQRVEPLAYSTLRQNGGRSASPPGEPKDAYLASWYELEMEKLQLERKELEVLKRELALREMSFRQRESERKKVDEECEAPVFRIQNGDAAGGHRHDNVGRAVAPAPPFVEQHTTIPTPTMYREYAEWRNAVDRSYQLGHPSRIAQT</sequence>
<dbReference type="Proteomes" id="UP000075902">
    <property type="component" value="Unassembled WGS sequence"/>
</dbReference>
<name>A0A182TGJ4_9DIPT</name>
<evidence type="ECO:0000313" key="4">
    <source>
        <dbReference type="Proteomes" id="UP000075902"/>
    </source>
</evidence>
<evidence type="ECO:0000256" key="1">
    <source>
        <dbReference type="SAM" id="Coils"/>
    </source>
</evidence>
<feature type="region of interest" description="Disordered" evidence="2">
    <location>
        <begin position="1"/>
        <end position="87"/>
    </location>
</feature>
<keyword evidence="1" id="KW-0175">Coiled coil</keyword>
<reference evidence="4" key="1">
    <citation type="submission" date="2014-01" db="EMBL/GenBank/DDBJ databases">
        <title>The Genome Sequence of Anopheles melas CM1001059_A (V2).</title>
        <authorList>
            <consortium name="The Broad Institute Genomics Platform"/>
            <person name="Neafsey D.E."/>
            <person name="Besansky N."/>
            <person name="Howell P."/>
            <person name="Walton C."/>
            <person name="Young S.K."/>
            <person name="Zeng Q."/>
            <person name="Gargeya S."/>
            <person name="Fitzgerald M."/>
            <person name="Haas B."/>
            <person name="Abouelleil A."/>
            <person name="Allen A.W."/>
            <person name="Alvarado L."/>
            <person name="Arachchi H.M."/>
            <person name="Berlin A.M."/>
            <person name="Chapman S.B."/>
            <person name="Gainer-Dewar J."/>
            <person name="Goldberg J."/>
            <person name="Griggs A."/>
            <person name="Gujja S."/>
            <person name="Hansen M."/>
            <person name="Howarth C."/>
            <person name="Imamovic A."/>
            <person name="Ireland A."/>
            <person name="Larimer J."/>
            <person name="McCowan C."/>
            <person name="Murphy C."/>
            <person name="Pearson M."/>
            <person name="Poon T.W."/>
            <person name="Priest M."/>
            <person name="Roberts A."/>
            <person name="Saif S."/>
            <person name="Shea T."/>
            <person name="Sisk P."/>
            <person name="Sykes S."/>
            <person name="Wortman J."/>
            <person name="Nusbaum C."/>
            <person name="Birren B."/>
        </authorList>
    </citation>
    <scope>NUCLEOTIDE SEQUENCE [LARGE SCALE GENOMIC DNA]</scope>
    <source>
        <strain evidence="4">CM1001059</strain>
    </source>
</reference>
<dbReference type="VEuPathDB" id="VectorBase:AMEC001924"/>
<feature type="compositionally biased region" description="Basic and acidic residues" evidence="2">
    <location>
        <begin position="51"/>
        <end position="63"/>
    </location>
</feature>
<evidence type="ECO:0000256" key="2">
    <source>
        <dbReference type="SAM" id="MobiDB-lite"/>
    </source>
</evidence>
<dbReference type="EnsemblMetazoa" id="AMEC001924-RA">
    <property type="protein sequence ID" value="AMEC001924-PA"/>
    <property type="gene ID" value="AMEC001924"/>
</dbReference>
<accession>A0A182TGJ4</accession>
<proteinExistence type="predicted"/>